<evidence type="ECO:0008006" key="4">
    <source>
        <dbReference type="Google" id="ProtNLM"/>
    </source>
</evidence>
<dbReference type="EMBL" id="RJUF01000182">
    <property type="protein sequence ID" value="MCP9765372.1"/>
    <property type="molecule type" value="Genomic_DNA"/>
</dbReference>
<evidence type="ECO:0000256" key="1">
    <source>
        <dbReference type="SAM" id="Phobius"/>
    </source>
</evidence>
<evidence type="ECO:0000313" key="2">
    <source>
        <dbReference type="EMBL" id="MCP9765372.1"/>
    </source>
</evidence>
<comment type="caution">
    <text evidence="2">The sequence shown here is derived from an EMBL/GenBank/DDBJ whole genome shotgun (WGS) entry which is preliminary data.</text>
</comment>
<reference evidence="2 3" key="1">
    <citation type="submission" date="2018-11" db="EMBL/GenBank/DDBJ databases">
        <title>Novel bacteria species description.</title>
        <authorList>
            <person name="Han J.-H."/>
        </authorList>
    </citation>
    <scope>NUCLEOTIDE SEQUENCE [LARGE SCALE GENOMIC DNA]</scope>
    <source>
        <strain evidence="2 3">KCTC23259</strain>
    </source>
</reference>
<feature type="transmembrane region" description="Helical" evidence="1">
    <location>
        <begin position="88"/>
        <end position="107"/>
    </location>
</feature>
<keyword evidence="1" id="KW-0472">Membrane</keyword>
<sequence length="110" mass="12949">MKYVYYILMLVFVYFTAVQYNDPDPWLWIPTYLFPIYLLFQKSRGKLARSTLFLVAIPYLFWAINQFPPEWEGVMLNTMGMKTINIELGRESLGLGFTALVLFLVSFSKK</sequence>
<feature type="transmembrane region" description="Helical" evidence="1">
    <location>
        <begin position="25"/>
        <end position="40"/>
    </location>
</feature>
<keyword evidence="3" id="KW-1185">Reference proteome</keyword>
<evidence type="ECO:0000313" key="3">
    <source>
        <dbReference type="Proteomes" id="UP001204144"/>
    </source>
</evidence>
<dbReference type="RefSeq" id="WP_255039064.1">
    <property type="nucleotide sequence ID" value="NZ_RJUF01000182.1"/>
</dbReference>
<protein>
    <recommendedName>
        <fullName evidence="4">Transmembrane family 220, helix</fullName>
    </recommendedName>
</protein>
<keyword evidence="1" id="KW-1133">Transmembrane helix</keyword>
<name>A0AAE3H6J0_9BACT</name>
<proteinExistence type="predicted"/>
<dbReference type="Pfam" id="PF15071">
    <property type="entry name" value="TMEM220"/>
    <property type="match status" value="1"/>
</dbReference>
<dbReference type="Proteomes" id="UP001204144">
    <property type="component" value="Unassembled WGS sequence"/>
</dbReference>
<dbReference type="AlphaFoldDB" id="A0AAE3H6J0"/>
<dbReference type="InterPro" id="IPR029377">
    <property type="entry name" value="TMEM220"/>
</dbReference>
<organism evidence="2 3">
    <name type="scientific">Lacihabitans soyangensis</name>
    <dbReference type="NCBI Taxonomy" id="869394"/>
    <lineage>
        <taxon>Bacteria</taxon>
        <taxon>Pseudomonadati</taxon>
        <taxon>Bacteroidota</taxon>
        <taxon>Cytophagia</taxon>
        <taxon>Cytophagales</taxon>
        <taxon>Leadbetterellaceae</taxon>
        <taxon>Lacihabitans</taxon>
    </lineage>
</organism>
<keyword evidence="1" id="KW-0812">Transmembrane</keyword>
<feature type="transmembrane region" description="Helical" evidence="1">
    <location>
        <begin position="52"/>
        <end position="68"/>
    </location>
</feature>
<gene>
    <name evidence="2" type="ORF">EGI31_20755</name>
</gene>
<accession>A0AAE3H6J0</accession>